<feature type="transmembrane region" description="Helical" evidence="1">
    <location>
        <begin position="211"/>
        <end position="231"/>
    </location>
</feature>
<dbReference type="EMBL" id="JAGSYN010000057">
    <property type="protein sequence ID" value="KAG7664945.1"/>
    <property type="molecule type" value="Genomic_DNA"/>
</dbReference>
<organism evidence="2 3">
    <name type="scientific">[Candida] subhashii</name>
    <dbReference type="NCBI Taxonomy" id="561895"/>
    <lineage>
        <taxon>Eukaryota</taxon>
        <taxon>Fungi</taxon>
        <taxon>Dikarya</taxon>
        <taxon>Ascomycota</taxon>
        <taxon>Saccharomycotina</taxon>
        <taxon>Pichiomycetes</taxon>
        <taxon>Debaryomycetaceae</taxon>
        <taxon>Spathaspora</taxon>
    </lineage>
</organism>
<evidence type="ECO:0000313" key="3">
    <source>
        <dbReference type="Proteomes" id="UP000694255"/>
    </source>
</evidence>
<dbReference type="AlphaFoldDB" id="A0A8J5R2W1"/>
<comment type="caution">
    <text evidence="2">The sequence shown here is derived from an EMBL/GenBank/DDBJ whole genome shotgun (WGS) entry which is preliminary data.</text>
</comment>
<evidence type="ECO:0000256" key="1">
    <source>
        <dbReference type="SAM" id="Phobius"/>
    </source>
</evidence>
<keyword evidence="1" id="KW-0812">Transmembrane</keyword>
<dbReference type="OrthoDB" id="4079976at2759"/>
<keyword evidence="3" id="KW-1185">Reference proteome</keyword>
<keyword evidence="1" id="KW-1133">Transmembrane helix</keyword>
<keyword evidence="1" id="KW-0472">Membrane</keyword>
<proteinExistence type="predicted"/>
<name>A0A8J5R2W1_9ASCO</name>
<dbReference type="RefSeq" id="XP_049265177.1">
    <property type="nucleotide sequence ID" value="XM_049405193.1"/>
</dbReference>
<sequence>MTNKCKLALLRLEEDFNAIFGAETRIAVSGRQWQDKSYEAVQRVAILLTNSTIKAFEYVIKNLNCIEIFFKHYSNLKKLLIPYLGEQTESIMKSLQKSSSLFHYVTIIDQLPEIDELTEITIKQLKKIEKITSGVEKETIILDRAFIAFDPSLKQYTSILLGKAILKQDVALSSCELIKRREVCFQAAENVVSIPLTEEQQASPIKDFSAYIMYSVMFLIVLIGVIIYRLFKVLFG</sequence>
<gene>
    <name evidence="2" type="ORF">J8A68_001531</name>
</gene>
<dbReference type="GeneID" id="73468332"/>
<accession>A0A8J5R2W1</accession>
<protein>
    <submittedName>
        <fullName evidence="2">Uncharacterized protein</fullName>
    </submittedName>
</protein>
<dbReference type="Proteomes" id="UP000694255">
    <property type="component" value="Unassembled WGS sequence"/>
</dbReference>
<reference evidence="2 3" key="1">
    <citation type="journal article" date="2021" name="DNA Res.">
        <title>Genome analysis of Candida subhashii reveals its hybrid nature and dual mitochondrial genome conformations.</title>
        <authorList>
            <person name="Mixao V."/>
            <person name="Hegedusova E."/>
            <person name="Saus E."/>
            <person name="Pryszcz L.P."/>
            <person name="Cillingova A."/>
            <person name="Nosek J."/>
            <person name="Gabaldon T."/>
        </authorList>
    </citation>
    <scope>NUCLEOTIDE SEQUENCE [LARGE SCALE GENOMIC DNA]</scope>
    <source>
        <strain evidence="2 3">CBS 10753</strain>
    </source>
</reference>
<evidence type="ECO:0000313" key="2">
    <source>
        <dbReference type="EMBL" id="KAG7664945.1"/>
    </source>
</evidence>